<keyword evidence="2" id="KW-1185">Reference proteome</keyword>
<gene>
    <name evidence="1" type="ORF">HYN49_01465</name>
</gene>
<protein>
    <submittedName>
        <fullName evidence="1">Uncharacterized protein</fullName>
    </submittedName>
</protein>
<dbReference type="KEGG" id="fpal:HYN49_01465"/>
<sequence>MFKFPYLYIHGMGAYFDTWTKYTSGVAPAALSGNTAYMDAAATSQVFDYVAISIGGGTTYRYGLGTYTVGARTLTVAQGGSGSAGTTTITLN</sequence>
<reference evidence="1 2" key="1">
    <citation type="submission" date="2018-05" db="EMBL/GenBank/DDBJ databases">
        <title>Genome sequencing of Flavobacterium sp. HYN0049.</title>
        <authorList>
            <person name="Yi H."/>
            <person name="Baek C."/>
        </authorList>
    </citation>
    <scope>NUCLEOTIDE SEQUENCE [LARGE SCALE GENOMIC DNA]</scope>
    <source>
        <strain evidence="1 2">HYN0049</strain>
    </source>
</reference>
<evidence type="ECO:0000313" key="2">
    <source>
        <dbReference type="Proteomes" id="UP000244937"/>
    </source>
</evidence>
<dbReference type="EMBL" id="CP029187">
    <property type="protein sequence ID" value="AWI24664.1"/>
    <property type="molecule type" value="Genomic_DNA"/>
</dbReference>
<dbReference type="AlphaFoldDB" id="A0A2S1SE69"/>
<proteinExistence type="predicted"/>
<evidence type="ECO:0000313" key="1">
    <source>
        <dbReference type="EMBL" id="AWI24664.1"/>
    </source>
</evidence>
<organism evidence="1 2">
    <name type="scientific">Flavobacterium pallidum</name>
    <dbReference type="NCBI Taxonomy" id="2172098"/>
    <lineage>
        <taxon>Bacteria</taxon>
        <taxon>Pseudomonadati</taxon>
        <taxon>Bacteroidota</taxon>
        <taxon>Flavobacteriia</taxon>
        <taxon>Flavobacteriales</taxon>
        <taxon>Flavobacteriaceae</taxon>
        <taxon>Flavobacterium</taxon>
    </lineage>
</organism>
<dbReference type="Proteomes" id="UP000244937">
    <property type="component" value="Chromosome"/>
</dbReference>
<accession>A0A2S1SE69</accession>
<name>A0A2S1SE69_9FLAO</name>